<name>A0A0V1D2L2_TRIBR</name>
<dbReference type="EMBL" id="JYDI01000051">
    <property type="protein sequence ID" value="KRY55728.1"/>
    <property type="molecule type" value="Genomic_DNA"/>
</dbReference>
<comment type="caution">
    <text evidence="1">The sequence shown here is derived from an EMBL/GenBank/DDBJ whole genome shotgun (WGS) entry which is preliminary data.</text>
</comment>
<gene>
    <name evidence="1" type="ORF">T03_8784</name>
</gene>
<accession>A0A0V1D2L2</accession>
<reference evidence="1 2" key="1">
    <citation type="submission" date="2015-01" db="EMBL/GenBank/DDBJ databases">
        <title>Evolution of Trichinella species and genotypes.</title>
        <authorList>
            <person name="Korhonen P.K."/>
            <person name="Edoardo P."/>
            <person name="Giuseppe L.R."/>
            <person name="Gasser R.B."/>
        </authorList>
    </citation>
    <scope>NUCLEOTIDE SEQUENCE [LARGE SCALE GENOMIC DNA]</scope>
    <source>
        <strain evidence="1">ISS120</strain>
    </source>
</reference>
<sequence length="50" mass="5730">MCYHETLPLLIQNGRKWSNVRLKFISTNLCSYTAYGTAPSIQKNDQVIIV</sequence>
<evidence type="ECO:0000313" key="1">
    <source>
        <dbReference type="EMBL" id="KRY55728.1"/>
    </source>
</evidence>
<proteinExistence type="predicted"/>
<protein>
    <submittedName>
        <fullName evidence="1">Uncharacterized protein</fullName>
    </submittedName>
</protein>
<keyword evidence="2" id="KW-1185">Reference proteome</keyword>
<evidence type="ECO:0000313" key="2">
    <source>
        <dbReference type="Proteomes" id="UP000054653"/>
    </source>
</evidence>
<organism evidence="1 2">
    <name type="scientific">Trichinella britovi</name>
    <name type="common">Parasitic roundworm</name>
    <dbReference type="NCBI Taxonomy" id="45882"/>
    <lineage>
        <taxon>Eukaryota</taxon>
        <taxon>Metazoa</taxon>
        <taxon>Ecdysozoa</taxon>
        <taxon>Nematoda</taxon>
        <taxon>Enoplea</taxon>
        <taxon>Dorylaimia</taxon>
        <taxon>Trichinellida</taxon>
        <taxon>Trichinellidae</taxon>
        <taxon>Trichinella</taxon>
    </lineage>
</organism>
<dbReference type="AlphaFoldDB" id="A0A0V1D2L2"/>
<dbReference type="Proteomes" id="UP000054653">
    <property type="component" value="Unassembled WGS sequence"/>
</dbReference>